<dbReference type="Proteomes" id="UP000004994">
    <property type="component" value="Unassembled WGS sequence"/>
</dbReference>
<dbReference type="Gramene" id="Solyc00g006900.1.1">
    <property type="protein sequence ID" value="Solyc00g006900.1.1.1.CDS"/>
    <property type="gene ID" value="Solyc00g006900.1"/>
</dbReference>
<accession>A0A494G8F9</accession>
<feature type="compositionally biased region" description="Basic and acidic residues" evidence="1">
    <location>
        <begin position="135"/>
        <end position="161"/>
    </location>
</feature>
<name>A0A494G8F9_SOLLC</name>
<reference evidence="2" key="2">
    <citation type="submission" date="2019-04" db="UniProtKB">
        <authorList>
            <consortium name="EnsemblPlants"/>
        </authorList>
    </citation>
    <scope>IDENTIFICATION</scope>
    <source>
        <strain evidence="2">cv. Heinz 1706</strain>
    </source>
</reference>
<dbReference type="STRING" id="4081.A0A494G8F9"/>
<sequence length="161" mass="17531">MEEDLTITKTVEMVLDSDSIEDDKAEIDTVQNFIMEGGEANYTLEGGKDLYQVASKESTLLGQELDNDKMLLAEEIQILDSSVESKSADSSRGVKPSDTAYSSPREENRVSKFGADDLNSGNSIILHTGASGDSQKSESKENVGQEEEVHTETKDIPPLDP</sequence>
<organism evidence="2">
    <name type="scientific">Solanum lycopersicum</name>
    <name type="common">Tomato</name>
    <name type="synonym">Lycopersicon esculentum</name>
    <dbReference type="NCBI Taxonomy" id="4081"/>
    <lineage>
        <taxon>Eukaryota</taxon>
        <taxon>Viridiplantae</taxon>
        <taxon>Streptophyta</taxon>
        <taxon>Embryophyta</taxon>
        <taxon>Tracheophyta</taxon>
        <taxon>Spermatophyta</taxon>
        <taxon>Magnoliopsida</taxon>
        <taxon>eudicotyledons</taxon>
        <taxon>Gunneridae</taxon>
        <taxon>Pentapetalae</taxon>
        <taxon>asterids</taxon>
        <taxon>lamiids</taxon>
        <taxon>Solanales</taxon>
        <taxon>Solanaceae</taxon>
        <taxon>Solanoideae</taxon>
        <taxon>Solaneae</taxon>
        <taxon>Solanum</taxon>
        <taxon>Solanum subgen. Lycopersicon</taxon>
    </lineage>
</organism>
<dbReference type="AlphaFoldDB" id="A0A494G8F9"/>
<evidence type="ECO:0000313" key="2">
    <source>
        <dbReference type="EnsemblPlants" id="Solyc00g006900.1.1.1.CDS"/>
    </source>
</evidence>
<reference evidence="2" key="1">
    <citation type="journal article" date="2012" name="Nature">
        <title>The tomato genome sequence provides insights into fleshy fruit evolution.</title>
        <authorList>
            <consortium name="Tomato Genome Consortium"/>
        </authorList>
    </citation>
    <scope>NUCLEOTIDE SEQUENCE [LARGE SCALE GENOMIC DNA]</scope>
    <source>
        <strain evidence="2">cv. Heinz 1706</strain>
    </source>
</reference>
<dbReference type="InParanoid" id="A0A494G8F9"/>
<dbReference type="EnsemblPlants" id="Solyc00g006900.1.1">
    <property type="protein sequence ID" value="Solyc00g006900.1.1.1.CDS"/>
    <property type="gene ID" value="Solyc00g006900.1"/>
</dbReference>
<evidence type="ECO:0000313" key="3">
    <source>
        <dbReference type="Proteomes" id="UP000004994"/>
    </source>
</evidence>
<feature type="compositionally biased region" description="Low complexity" evidence="1">
    <location>
        <begin position="81"/>
        <end position="91"/>
    </location>
</feature>
<keyword evidence="3" id="KW-1185">Reference proteome</keyword>
<protein>
    <submittedName>
        <fullName evidence="2">Uncharacterized protein</fullName>
    </submittedName>
</protein>
<dbReference type="PaxDb" id="4081-Solyc00g006900.1.1"/>
<proteinExistence type="predicted"/>
<feature type="region of interest" description="Disordered" evidence="1">
    <location>
        <begin position="81"/>
        <end position="161"/>
    </location>
</feature>
<evidence type="ECO:0000256" key="1">
    <source>
        <dbReference type="SAM" id="MobiDB-lite"/>
    </source>
</evidence>